<evidence type="ECO:0000313" key="6">
    <source>
        <dbReference type="EMBL" id="MEI4271211.1"/>
    </source>
</evidence>
<evidence type="ECO:0000256" key="1">
    <source>
        <dbReference type="ARBA" id="ARBA00023015"/>
    </source>
</evidence>
<dbReference type="PANTHER" id="PTHR30055:SF234">
    <property type="entry name" value="HTH-TYPE TRANSCRIPTIONAL REGULATOR BETI"/>
    <property type="match status" value="1"/>
</dbReference>
<keyword evidence="3" id="KW-0804">Transcription</keyword>
<accession>A0ABU8DQT9</accession>
<reference evidence="6 7" key="1">
    <citation type="submission" date="2024-03" db="EMBL/GenBank/DDBJ databases">
        <title>Draft genome sequence of Klenkia sp. LSe6-5.</title>
        <authorList>
            <person name="Duangmal K."/>
            <person name="Chantavorakit T."/>
        </authorList>
    </citation>
    <scope>NUCLEOTIDE SEQUENCE [LARGE SCALE GENOMIC DNA]</scope>
    <source>
        <strain evidence="6 7">LSe6-5</strain>
    </source>
</reference>
<evidence type="ECO:0000256" key="4">
    <source>
        <dbReference type="PROSITE-ProRule" id="PRU00335"/>
    </source>
</evidence>
<evidence type="ECO:0000259" key="5">
    <source>
        <dbReference type="PROSITE" id="PS50977"/>
    </source>
</evidence>
<keyword evidence="1" id="KW-0805">Transcription regulation</keyword>
<gene>
    <name evidence="6" type="ORF">TEK04_05710</name>
</gene>
<dbReference type="Gene3D" id="1.10.357.10">
    <property type="entry name" value="Tetracycline Repressor, domain 2"/>
    <property type="match status" value="1"/>
</dbReference>
<dbReference type="InterPro" id="IPR036271">
    <property type="entry name" value="Tet_transcr_reg_TetR-rel_C_sf"/>
</dbReference>
<organism evidence="6 7">
    <name type="scientific">Klenkia sesuvii</name>
    <dbReference type="NCBI Taxonomy" id="3103137"/>
    <lineage>
        <taxon>Bacteria</taxon>
        <taxon>Bacillati</taxon>
        <taxon>Actinomycetota</taxon>
        <taxon>Actinomycetes</taxon>
        <taxon>Geodermatophilales</taxon>
        <taxon>Geodermatophilaceae</taxon>
        <taxon>Klenkia</taxon>
    </lineage>
</organism>
<protein>
    <submittedName>
        <fullName evidence="6">Helix-turn-helix domain-containing protein</fullName>
    </submittedName>
</protein>
<keyword evidence="7" id="KW-1185">Reference proteome</keyword>
<evidence type="ECO:0000256" key="2">
    <source>
        <dbReference type="ARBA" id="ARBA00023125"/>
    </source>
</evidence>
<comment type="caution">
    <text evidence="6">The sequence shown here is derived from an EMBL/GenBank/DDBJ whole genome shotgun (WGS) entry which is preliminary data.</text>
</comment>
<dbReference type="PROSITE" id="PS50977">
    <property type="entry name" value="HTH_TETR_2"/>
    <property type="match status" value="1"/>
</dbReference>
<dbReference type="PRINTS" id="PR00455">
    <property type="entry name" value="HTHTETR"/>
</dbReference>
<feature type="domain" description="HTH tetR-type" evidence="5">
    <location>
        <begin position="23"/>
        <end position="83"/>
    </location>
</feature>
<keyword evidence="2 4" id="KW-0238">DNA-binding</keyword>
<dbReference type="RefSeq" id="WP_336403352.1">
    <property type="nucleotide sequence ID" value="NZ_JBAPLU010000004.1"/>
</dbReference>
<dbReference type="InterPro" id="IPR050109">
    <property type="entry name" value="HTH-type_TetR-like_transc_reg"/>
</dbReference>
<sequence length="210" mass="22605">MELQGHAVAEMPGRVPLREQNRRRTRRVLLDAALEVFDEKGFGGATVEAIAARAGASKVTLYSYFPAGRDDLFRTLYEEINEEVLDRATIEHREASGLVGQVLALTRPLLDIGARPLIGRFYSNSDPTMEPALAPVRGHASRAVVRLLTDDITEARAAGTMASEVDPGVLAELLVGATRAALRQVAQEPNLSQDLLAGVAALVRGLLRAA</sequence>
<evidence type="ECO:0000313" key="7">
    <source>
        <dbReference type="Proteomes" id="UP001361570"/>
    </source>
</evidence>
<name>A0ABU8DQT9_9ACTN</name>
<evidence type="ECO:0000256" key="3">
    <source>
        <dbReference type="ARBA" id="ARBA00023163"/>
    </source>
</evidence>
<dbReference type="SUPFAM" id="SSF48498">
    <property type="entry name" value="Tetracyclin repressor-like, C-terminal domain"/>
    <property type="match status" value="1"/>
</dbReference>
<feature type="DNA-binding region" description="H-T-H motif" evidence="4">
    <location>
        <begin position="46"/>
        <end position="65"/>
    </location>
</feature>
<dbReference type="PANTHER" id="PTHR30055">
    <property type="entry name" value="HTH-TYPE TRANSCRIPTIONAL REGULATOR RUTR"/>
    <property type="match status" value="1"/>
</dbReference>
<dbReference type="SUPFAM" id="SSF46689">
    <property type="entry name" value="Homeodomain-like"/>
    <property type="match status" value="1"/>
</dbReference>
<dbReference type="Proteomes" id="UP001361570">
    <property type="component" value="Unassembled WGS sequence"/>
</dbReference>
<dbReference type="Pfam" id="PF00440">
    <property type="entry name" value="TetR_N"/>
    <property type="match status" value="1"/>
</dbReference>
<proteinExistence type="predicted"/>
<dbReference type="InterPro" id="IPR001647">
    <property type="entry name" value="HTH_TetR"/>
</dbReference>
<dbReference type="EMBL" id="JBAPLU010000004">
    <property type="protein sequence ID" value="MEI4271211.1"/>
    <property type="molecule type" value="Genomic_DNA"/>
</dbReference>
<dbReference type="InterPro" id="IPR009057">
    <property type="entry name" value="Homeodomain-like_sf"/>
</dbReference>